<proteinExistence type="predicted"/>
<dbReference type="Proteomes" id="UP000251485">
    <property type="component" value="Unassembled WGS sequence"/>
</dbReference>
<accession>A0A2X2DTG7</accession>
<name>A0A2X2DTG7_PROMI</name>
<evidence type="ECO:0000313" key="1">
    <source>
        <dbReference type="EMBL" id="SPY97800.1"/>
    </source>
</evidence>
<protein>
    <submittedName>
        <fullName evidence="1">Uncharacterized protein</fullName>
    </submittedName>
</protein>
<reference evidence="1 2" key="1">
    <citation type="submission" date="2018-06" db="EMBL/GenBank/DDBJ databases">
        <authorList>
            <consortium name="Pathogen Informatics"/>
            <person name="Doyle S."/>
        </authorList>
    </citation>
    <scope>NUCLEOTIDE SEQUENCE [LARGE SCALE GENOMIC DNA]</scope>
    <source>
        <strain evidence="1 2">NCTC10975</strain>
    </source>
</reference>
<gene>
    <name evidence="1" type="ORF">NCTC10975_02908</name>
</gene>
<dbReference type="EMBL" id="UAUE01000023">
    <property type="protein sequence ID" value="SPY97800.1"/>
    <property type="molecule type" value="Genomic_DNA"/>
</dbReference>
<dbReference type="AlphaFoldDB" id="A0A2X2DTG7"/>
<evidence type="ECO:0000313" key="2">
    <source>
        <dbReference type="Proteomes" id="UP000251485"/>
    </source>
</evidence>
<sequence length="240" mass="25644">MKWQRKRFALPGDLTGITCSLLPVHPFIYGVGQNTATGSYLSPTNAIHYIANKIQGAGEVDIVVTMICARTHDEFINAIQGFSGVLPLPVFSQVERMAKTAESLNITKMQIPAKTIAGIPDPQTLSTNNSRTVINAGLIEKAKSEASSGASVAGLLSSVKGFAESRKNILQGMADSLMGLLGKSTTVWVFQGKGNGAELADKMKKEIPEQDAVYTLATLFAGDIDAIKGMMHDTDTTLRK</sequence>
<organism evidence="1 2">
    <name type="scientific">Proteus mirabilis</name>
    <dbReference type="NCBI Taxonomy" id="584"/>
    <lineage>
        <taxon>Bacteria</taxon>
        <taxon>Pseudomonadati</taxon>
        <taxon>Pseudomonadota</taxon>
        <taxon>Gammaproteobacteria</taxon>
        <taxon>Enterobacterales</taxon>
        <taxon>Morganellaceae</taxon>
        <taxon>Proteus</taxon>
    </lineage>
</organism>